<dbReference type="InterPro" id="IPR055268">
    <property type="entry name" value="PCB-like"/>
</dbReference>
<dbReference type="PATRIC" id="fig|322095.3.peg.1448"/>
<evidence type="ECO:0000313" key="3">
    <source>
        <dbReference type="Proteomes" id="UP000070224"/>
    </source>
</evidence>
<dbReference type="SUPFAM" id="SSF89000">
    <property type="entry name" value="post-HMGL domain-like"/>
    <property type="match status" value="1"/>
</dbReference>
<evidence type="ECO:0000313" key="2">
    <source>
        <dbReference type="EMBL" id="KXB75166.1"/>
    </source>
</evidence>
<dbReference type="PANTHER" id="PTHR43778">
    <property type="entry name" value="PYRUVATE CARBOXYLASE"/>
    <property type="match status" value="1"/>
</dbReference>
<dbReference type="Gene3D" id="3.20.20.70">
    <property type="entry name" value="Aldolase class I"/>
    <property type="match status" value="1"/>
</dbReference>
<dbReference type="PROSITE" id="PS50991">
    <property type="entry name" value="PYR_CT"/>
    <property type="match status" value="1"/>
</dbReference>
<gene>
    <name evidence="2" type="ORF">HMPREF3185_01469</name>
</gene>
<dbReference type="Pfam" id="PF02436">
    <property type="entry name" value="PYC_OADA"/>
    <property type="match status" value="1"/>
</dbReference>
<name>A0A134B5H8_9PORP</name>
<dbReference type="OrthoDB" id="9807469at2"/>
<accession>A0A134B5H8</accession>
<proteinExistence type="predicted"/>
<feature type="domain" description="Pyruvate carboxyltransferase" evidence="1">
    <location>
        <begin position="5"/>
        <end position="269"/>
    </location>
</feature>
<sequence>MAQREIKLSLVYRDMWQSSGKYQPRKDQLERIAPVLVEMGCFARVETNGGAFEQVNLLYGENPNKAVRAFTKPLNAAGIQTHMLDRGLNGLRMFPVPADVRRLMYKVKKAQGVDITRIFDGLNDPRNVIPSIHYAKEAGMIPQATLCITHSPVHTVEYYADLADQFIAAGAPEICLKDMAGIGRPRFLGRLVKAIKTKHPEVIIEYHGHSGPGFSVASMLEVCDNGADVIDVAMEPLSWGKIHPDVITIREMLIDAGYKVADINMDAYMKARALTQEFIDDFLGYFINPSNMLTSSLLVGCGLPGGMMGSMMADLKGVHAGINMHLRKKGEPELSVDDLLVRLFDEVAYVWPRLGYPPLVTPFSQYVKNVALMNVYNLTIGKGRWEAIDNNTWGMILGKSGRLPGKLDQEIIDLAKEKGFEFTTEDPQLNYPDALDKFRAEMKENGWELGEDDEELFEFAMHEAQYRDYKSGAAKERFQAELDKAKTDALVKKGYSAEDAQKIKRQGTEPIEAPASGQIIWEVDPEDYSTAPALGTFIKTGEPLCYIQTAAGYFEPVLSNFTGRLAEVAAQGANIRKGEALAYVRPAEKEELFVESEPERLRRVEQLEEVRHVIRARRAKK</sequence>
<keyword evidence="3" id="KW-1185">Reference proteome</keyword>
<dbReference type="RefSeq" id="WP_060935667.1">
    <property type="nucleotide sequence ID" value="NZ_KQ960453.1"/>
</dbReference>
<dbReference type="GO" id="GO:0005737">
    <property type="term" value="C:cytoplasm"/>
    <property type="evidence" value="ECO:0007669"/>
    <property type="project" value="TreeGrafter"/>
</dbReference>
<dbReference type="STRING" id="322095.HMPREF3185_01469"/>
<dbReference type="AlphaFoldDB" id="A0A134B5H8"/>
<dbReference type="InterPro" id="IPR003379">
    <property type="entry name" value="Carboxylase_cons_dom"/>
</dbReference>
<comment type="caution">
    <text evidence="2">The sequence shown here is derived from an EMBL/GenBank/DDBJ whole genome shotgun (WGS) entry which is preliminary data.</text>
</comment>
<dbReference type="InterPro" id="IPR013785">
    <property type="entry name" value="Aldolase_TIM"/>
</dbReference>
<evidence type="ECO:0000259" key="1">
    <source>
        <dbReference type="PROSITE" id="PS50991"/>
    </source>
</evidence>
<dbReference type="GO" id="GO:0004736">
    <property type="term" value="F:pyruvate carboxylase activity"/>
    <property type="evidence" value="ECO:0007669"/>
    <property type="project" value="TreeGrafter"/>
</dbReference>
<dbReference type="InterPro" id="IPR000891">
    <property type="entry name" value="PYR_CT"/>
</dbReference>
<dbReference type="SUPFAM" id="SSF51569">
    <property type="entry name" value="Aldolase"/>
    <property type="match status" value="1"/>
</dbReference>
<dbReference type="EMBL" id="LSDK01000096">
    <property type="protein sequence ID" value="KXB75166.1"/>
    <property type="molecule type" value="Genomic_DNA"/>
</dbReference>
<dbReference type="PANTHER" id="PTHR43778:SF2">
    <property type="entry name" value="PYRUVATE CARBOXYLASE, MITOCHONDRIAL"/>
    <property type="match status" value="1"/>
</dbReference>
<dbReference type="Pfam" id="PF00682">
    <property type="entry name" value="HMGL-like"/>
    <property type="match status" value="1"/>
</dbReference>
<protein>
    <submittedName>
        <fullName evidence="2">HMGL-like protein</fullName>
    </submittedName>
</protein>
<dbReference type="Proteomes" id="UP000070224">
    <property type="component" value="Unassembled WGS sequence"/>
</dbReference>
<dbReference type="GO" id="GO:0006094">
    <property type="term" value="P:gluconeogenesis"/>
    <property type="evidence" value="ECO:0007669"/>
    <property type="project" value="TreeGrafter"/>
</dbReference>
<reference evidence="3" key="1">
    <citation type="submission" date="2016-01" db="EMBL/GenBank/DDBJ databases">
        <authorList>
            <person name="Mitreva M."/>
            <person name="Pepin K.H."/>
            <person name="Mihindukulasuriya K.A."/>
            <person name="Fulton R."/>
            <person name="Fronick C."/>
            <person name="O'Laughlin M."/>
            <person name="Miner T."/>
            <person name="Herter B."/>
            <person name="Rosa B.A."/>
            <person name="Cordes M."/>
            <person name="Tomlinson C."/>
            <person name="Wollam A."/>
            <person name="Palsikar V.B."/>
            <person name="Mardis E.R."/>
            <person name="Wilson R.K."/>
        </authorList>
    </citation>
    <scope>NUCLEOTIDE SEQUENCE [LARGE SCALE GENOMIC DNA]</scope>
    <source>
        <strain evidence="3">KA00683</strain>
    </source>
</reference>
<organism evidence="2 3">
    <name type="scientific">Porphyromonas somerae</name>
    <dbReference type="NCBI Taxonomy" id="322095"/>
    <lineage>
        <taxon>Bacteria</taxon>
        <taxon>Pseudomonadati</taxon>
        <taxon>Bacteroidota</taxon>
        <taxon>Bacteroidia</taxon>
        <taxon>Bacteroidales</taxon>
        <taxon>Porphyromonadaceae</taxon>
        <taxon>Porphyromonas</taxon>
    </lineage>
</organism>